<evidence type="ECO:0000313" key="1">
    <source>
        <dbReference type="EMBL" id="CAH0044619.1"/>
    </source>
</evidence>
<evidence type="ECO:0000313" key="2">
    <source>
        <dbReference type="Proteomes" id="UP000775872"/>
    </source>
</evidence>
<dbReference type="OrthoDB" id="5140203at2759"/>
<accession>A0A9N9W7L5</accession>
<protein>
    <submittedName>
        <fullName evidence="1">Uncharacterized protein</fullName>
    </submittedName>
</protein>
<sequence length="171" mass="19492">MPIAKEWLLAISELWENVKEGKLLSEVEHRPALWKDYVCGFPTLADVTGNKPRFPVSVVDYDDVVVYEQHNQRPVKLVYLFSRSEVGELYLFHGYHFMDFLGEVGGLPSARDWKKTLKTQAAEQATFVLAKAPGLRGPRVVCAYLEPWGECVDDYRERVALGGKVWTDCLD</sequence>
<reference evidence="1 2" key="2">
    <citation type="submission" date="2021-10" db="EMBL/GenBank/DDBJ databases">
        <authorList>
            <person name="Piombo E."/>
        </authorList>
    </citation>
    <scope>NUCLEOTIDE SEQUENCE [LARGE SCALE GENOMIC DNA]</scope>
</reference>
<reference evidence="2" key="1">
    <citation type="submission" date="2019-06" db="EMBL/GenBank/DDBJ databases">
        <authorList>
            <person name="Broberg M."/>
        </authorList>
    </citation>
    <scope>NUCLEOTIDE SEQUENCE [LARGE SCALE GENOMIC DNA]</scope>
</reference>
<dbReference type="EMBL" id="CABFOC020000007">
    <property type="protein sequence ID" value="CAH0044619.1"/>
    <property type="molecule type" value="Genomic_DNA"/>
</dbReference>
<keyword evidence="2" id="KW-1185">Reference proteome</keyword>
<proteinExistence type="predicted"/>
<dbReference type="Proteomes" id="UP000775872">
    <property type="component" value="Unassembled WGS sequence"/>
</dbReference>
<comment type="caution">
    <text evidence="1">The sequence shown here is derived from an EMBL/GenBank/DDBJ whole genome shotgun (WGS) entry which is preliminary data.</text>
</comment>
<dbReference type="AlphaFoldDB" id="A0A9N9W7L5"/>
<organism evidence="1 2">
    <name type="scientific">Clonostachys solani</name>
    <dbReference type="NCBI Taxonomy" id="160281"/>
    <lineage>
        <taxon>Eukaryota</taxon>
        <taxon>Fungi</taxon>
        <taxon>Dikarya</taxon>
        <taxon>Ascomycota</taxon>
        <taxon>Pezizomycotina</taxon>
        <taxon>Sordariomycetes</taxon>
        <taxon>Hypocreomycetidae</taxon>
        <taxon>Hypocreales</taxon>
        <taxon>Bionectriaceae</taxon>
        <taxon>Clonostachys</taxon>
    </lineage>
</organism>
<name>A0A9N9W7L5_9HYPO</name>
<gene>
    <name evidence="1" type="ORF">CSOL1703_00010356</name>
</gene>